<dbReference type="EMBL" id="BMMP01000002">
    <property type="protein sequence ID" value="GGO42940.1"/>
    <property type="molecule type" value="Genomic_DNA"/>
</dbReference>
<dbReference type="SUPFAM" id="SSF46689">
    <property type="entry name" value="Homeodomain-like"/>
    <property type="match status" value="1"/>
</dbReference>
<dbReference type="Pfam" id="PF12833">
    <property type="entry name" value="HTH_18"/>
    <property type="match status" value="1"/>
</dbReference>
<dbReference type="PANTHER" id="PTHR47893">
    <property type="entry name" value="REGULATORY PROTEIN PCHR"/>
    <property type="match status" value="1"/>
</dbReference>
<dbReference type="PANTHER" id="PTHR47893:SF1">
    <property type="entry name" value="REGULATORY PROTEIN PCHR"/>
    <property type="match status" value="1"/>
</dbReference>
<feature type="domain" description="HTH araC/xylS-type" evidence="3">
    <location>
        <begin position="229"/>
        <end position="332"/>
    </location>
</feature>
<dbReference type="InterPro" id="IPR053142">
    <property type="entry name" value="PchR_regulatory_protein"/>
</dbReference>
<keyword evidence="1" id="KW-0805">Transcription regulation</keyword>
<reference evidence="5" key="1">
    <citation type="journal article" date="2019" name="Int. J. Syst. Evol. Microbiol.">
        <title>The Global Catalogue of Microorganisms (GCM) 10K type strain sequencing project: providing services to taxonomists for standard genome sequencing and annotation.</title>
        <authorList>
            <consortium name="The Broad Institute Genomics Platform"/>
            <consortium name="The Broad Institute Genome Sequencing Center for Infectious Disease"/>
            <person name="Wu L."/>
            <person name="Ma J."/>
        </authorList>
    </citation>
    <scope>NUCLEOTIDE SEQUENCE [LARGE SCALE GENOMIC DNA]</scope>
    <source>
        <strain evidence="5">CGMCC 4.7178</strain>
    </source>
</reference>
<dbReference type="SMART" id="SM00342">
    <property type="entry name" value="HTH_ARAC"/>
    <property type="match status" value="1"/>
</dbReference>
<sequence>MDDATEETPARKRPPVQRVFETSDVDVARDFMNAAYGTSLRMRGSARRQLVRHARFDYGSFCLDDVTLSMETRYDAEPLGCLAVVEPRTGWVEHRWPDGGERVGPGEIAAISPPDRPFTALAHQLEFDSVVLGQPALERNATLPEGGRSESLRFTGMRPASPGLADRWRGAVAHVRDVLAVNPQAMSEPLVIGNMARALAESALAAFPNSGSAEPTSRDGSDATPGAVRRAVAFIEERADSDITLLDIARAARVSPHALRIAFARHHSRSPFGCVTGVRLDRAHFDLLQADGENGDATVSAVAAKWGFPKPSRFAALYRDVYGVGPHDTLSL</sequence>
<dbReference type="Gene3D" id="1.10.10.60">
    <property type="entry name" value="Homeodomain-like"/>
    <property type="match status" value="1"/>
</dbReference>
<name>A0ABQ2LT86_9ACTN</name>
<evidence type="ECO:0000313" key="5">
    <source>
        <dbReference type="Proteomes" id="UP000631535"/>
    </source>
</evidence>
<evidence type="ECO:0000313" key="4">
    <source>
        <dbReference type="EMBL" id="GGO42940.1"/>
    </source>
</evidence>
<comment type="caution">
    <text evidence="4">The sequence shown here is derived from an EMBL/GenBank/DDBJ whole genome shotgun (WGS) entry which is preliminary data.</text>
</comment>
<accession>A0ABQ2LT86</accession>
<dbReference type="Proteomes" id="UP000631535">
    <property type="component" value="Unassembled WGS sequence"/>
</dbReference>
<gene>
    <name evidence="4" type="ORF">GCM10012287_04910</name>
</gene>
<proteinExistence type="predicted"/>
<dbReference type="PROSITE" id="PS01124">
    <property type="entry name" value="HTH_ARAC_FAMILY_2"/>
    <property type="match status" value="1"/>
</dbReference>
<evidence type="ECO:0000256" key="2">
    <source>
        <dbReference type="ARBA" id="ARBA00023163"/>
    </source>
</evidence>
<dbReference type="InterPro" id="IPR018060">
    <property type="entry name" value="HTH_AraC"/>
</dbReference>
<keyword evidence="5" id="KW-1185">Reference proteome</keyword>
<dbReference type="RefSeq" id="WP_189035382.1">
    <property type="nucleotide sequence ID" value="NZ_BMMP01000002.1"/>
</dbReference>
<evidence type="ECO:0000259" key="3">
    <source>
        <dbReference type="PROSITE" id="PS01124"/>
    </source>
</evidence>
<dbReference type="InterPro" id="IPR009057">
    <property type="entry name" value="Homeodomain-like_sf"/>
</dbReference>
<keyword evidence="2" id="KW-0804">Transcription</keyword>
<evidence type="ECO:0000256" key="1">
    <source>
        <dbReference type="ARBA" id="ARBA00023015"/>
    </source>
</evidence>
<protein>
    <recommendedName>
        <fullName evidence="3">HTH araC/xylS-type domain-containing protein</fullName>
    </recommendedName>
</protein>
<organism evidence="4 5">
    <name type="scientific">Streptomyces daqingensis</name>
    <dbReference type="NCBI Taxonomy" id="1472640"/>
    <lineage>
        <taxon>Bacteria</taxon>
        <taxon>Bacillati</taxon>
        <taxon>Actinomycetota</taxon>
        <taxon>Actinomycetes</taxon>
        <taxon>Kitasatosporales</taxon>
        <taxon>Streptomycetaceae</taxon>
        <taxon>Streptomyces</taxon>
    </lineage>
</organism>